<keyword evidence="1" id="KW-0597">Phosphoprotein</keyword>
<evidence type="ECO:0000313" key="4">
    <source>
        <dbReference type="EMBL" id="OCQ19763.1"/>
    </source>
</evidence>
<dbReference type="Proteomes" id="UP000093366">
    <property type="component" value="Unassembled WGS sequence"/>
</dbReference>
<dbReference type="InterPro" id="IPR001789">
    <property type="entry name" value="Sig_transdc_resp-reg_receiver"/>
</dbReference>
<dbReference type="SUPFAM" id="SSF50341">
    <property type="entry name" value="CheW-like"/>
    <property type="match status" value="1"/>
</dbReference>
<dbReference type="PIRSF" id="PIRSF002867">
    <property type="entry name" value="CheV"/>
    <property type="match status" value="1"/>
</dbReference>
<dbReference type="PANTHER" id="PTHR47233:SF4">
    <property type="entry name" value="CHEMOTAXIS SIGNAL TRANSDUCTION PROTEIN"/>
    <property type="match status" value="1"/>
</dbReference>
<dbReference type="SMART" id="SM00448">
    <property type="entry name" value="REC"/>
    <property type="match status" value="1"/>
</dbReference>
<dbReference type="InterPro" id="IPR036061">
    <property type="entry name" value="CheW-like_dom_sf"/>
</dbReference>
<feature type="domain" description="Response regulatory" evidence="2">
    <location>
        <begin position="184"/>
        <end position="309"/>
    </location>
</feature>
<dbReference type="OrthoDB" id="9806105at2"/>
<dbReference type="AlphaFoldDB" id="A0A1C0TLM7"/>
<dbReference type="SUPFAM" id="SSF52172">
    <property type="entry name" value="CheY-like"/>
    <property type="match status" value="1"/>
</dbReference>
<evidence type="ECO:0000259" key="2">
    <source>
        <dbReference type="PROSITE" id="PS50110"/>
    </source>
</evidence>
<dbReference type="InterPro" id="IPR011006">
    <property type="entry name" value="CheY-like_superfamily"/>
</dbReference>
<dbReference type="PROSITE" id="PS50851">
    <property type="entry name" value="CHEW"/>
    <property type="match status" value="1"/>
</dbReference>
<name>A0A1C0TLM7_9GAMM</name>
<dbReference type="Gene3D" id="2.40.50.180">
    <property type="entry name" value="CheA-289, Domain 4"/>
    <property type="match status" value="1"/>
</dbReference>
<accession>A0A1C0TLM7</accession>
<comment type="caution">
    <text evidence="4">The sequence shown here is derived from an EMBL/GenBank/DDBJ whole genome shotgun (WGS) entry which is preliminary data.</text>
</comment>
<organism evidence="4 5">
    <name type="scientific">Pseudoalteromonas luteoviolacea</name>
    <dbReference type="NCBI Taxonomy" id="43657"/>
    <lineage>
        <taxon>Bacteria</taxon>
        <taxon>Pseudomonadati</taxon>
        <taxon>Pseudomonadota</taxon>
        <taxon>Gammaproteobacteria</taxon>
        <taxon>Alteromonadales</taxon>
        <taxon>Pseudoalteromonadaceae</taxon>
        <taxon>Pseudoalteromonas</taxon>
    </lineage>
</organism>
<feature type="modified residue" description="4-aspartylphosphate" evidence="1">
    <location>
        <position position="242"/>
    </location>
</feature>
<proteinExistence type="predicted"/>
<dbReference type="Pfam" id="PF01584">
    <property type="entry name" value="CheW"/>
    <property type="match status" value="1"/>
</dbReference>
<evidence type="ECO:0000313" key="5">
    <source>
        <dbReference type="Proteomes" id="UP000093366"/>
    </source>
</evidence>
<protein>
    <submittedName>
        <fullName evidence="4">Chemotaxis protein CheW</fullName>
    </submittedName>
</protein>
<dbReference type="CDD" id="cd19924">
    <property type="entry name" value="REC_CheV-like"/>
    <property type="match status" value="1"/>
</dbReference>
<dbReference type="GO" id="GO:0006935">
    <property type="term" value="P:chemotaxis"/>
    <property type="evidence" value="ECO:0007669"/>
    <property type="project" value="InterPro"/>
</dbReference>
<dbReference type="RefSeq" id="WP_065792298.1">
    <property type="nucleotide sequence ID" value="NZ_MAUJ01000008.1"/>
</dbReference>
<dbReference type="PANTHER" id="PTHR47233">
    <property type="entry name" value="CHEMOTAXIS PROTEIN CHEV"/>
    <property type="match status" value="1"/>
</dbReference>
<feature type="domain" description="CheW-like" evidence="3">
    <location>
        <begin position="19"/>
        <end position="162"/>
    </location>
</feature>
<sequence length="317" mass="35759">MAGVLASVDQRTQLVGENRLELLLFHLHSRHLFALNVFKVKEVVKLPHLNKMPNAHPKIAGVTNIRGESIPVIDLRQAICMPDTEYDSDSNLVITEYNRTVQAFLVGKVDHIVNTTWSDIMPTPKTVGRNHYLTALTKIQRDGTEHIVEIIDVEKVLAEIIDYDVEIPEGVLDESILNQFQGRKILHADDSATARRQVSDTLAQIGIEIIPATDGQEALNLLKHWADEGIDVNNELMAVITDAEMPVMDGYRLTYEIRNDERLKDLYVILNTSLSGSFNQAMVEKVGCNAFLSKFQPDLLVQEMQKRLKQILDQKTV</sequence>
<dbReference type="Gene3D" id="3.40.50.2300">
    <property type="match status" value="1"/>
</dbReference>
<dbReference type="GO" id="GO:0000160">
    <property type="term" value="P:phosphorelay signal transduction system"/>
    <property type="evidence" value="ECO:0007669"/>
    <property type="project" value="InterPro"/>
</dbReference>
<dbReference type="Pfam" id="PF00072">
    <property type="entry name" value="Response_reg"/>
    <property type="match status" value="1"/>
</dbReference>
<dbReference type="PROSITE" id="PS50110">
    <property type="entry name" value="RESPONSE_REGULATORY"/>
    <property type="match status" value="1"/>
</dbReference>
<dbReference type="SMART" id="SM00260">
    <property type="entry name" value="CheW"/>
    <property type="match status" value="1"/>
</dbReference>
<gene>
    <name evidence="4" type="ORF">A7985_20355</name>
</gene>
<dbReference type="Gene3D" id="2.30.30.40">
    <property type="entry name" value="SH3 Domains"/>
    <property type="match status" value="1"/>
</dbReference>
<evidence type="ECO:0000259" key="3">
    <source>
        <dbReference type="PROSITE" id="PS50851"/>
    </source>
</evidence>
<dbReference type="InterPro" id="IPR024181">
    <property type="entry name" value="Chemotax_regulator_CheV"/>
</dbReference>
<evidence type="ECO:0000256" key="1">
    <source>
        <dbReference type="PROSITE-ProRule" id="PRU00169"/>
    </source>
</evidence>
<dbReference type="EMBL" id="MAUJ01000008">
    <property type="protein sequence ID" value="OCQ19763.1"/>
    <property type="molecule type" value="Genomic_DNA"/>
</dbReference>
<dbReference type="InterPro" id="IPR002545">
    <property type="entry name" value="CheW-lke_dom"/>
</dbReference>
<reference evidence="5" key="1">
    <citation type="submission" date="2016-07" db="EMBL/GenBank/DDBJ databases">
        <authorList>
            <person name="Florea S."/>
            <person name="Webb J.S."/>
            <person name="Jaromczyk J."/>
            <person name="Schardl C.L."/>
        </authorList>
    </citation>
    <scope>NUCLEOTIDE SEQUENCE [LARGE SCALE GENOMIC DNA]</scope>
    <source>
        <strain evidence="5">IPB1</strain>
    </source>
</reference>